<dbReference type="GO" id="GO:0051301">
    <property type="term" value="P:cell division"/>
    <property type="evidence" value="ECO:0007669"/>
    <property type="project" value="TreeGrafter"/>
</dbReference>
<accession>A0A1Y2DV43</accession>
<dbReference type="OrthoDB" id="20821at2759"/>
<keyword evidence="4" id="KW-1185">Reference proteome</keyword>
<protein>
    <submittedName>
        <fullName evidence="3">Senescence-associated protein-domain-containing protein</fullName>
    </submittedName>
</protein>
<sequence>MMASGHNDPKLLYAIAGVSAYHLSHGKEESLTPAGPQTLSLLMVPTSSPFADTSTFENGSTEEDFYLHLHLPPELDIPLPATTQIYHQPPTSYLIPRWDLGPESGAFTRLEFPSVGSREGLQEDVDTFETILAQCTAFLERAPPPKAAKKAKGSAASSKAPSPTMSKAKLASAEDLPAYNPAAFAPGEAYAKGSHSSHNGGQIVLIDEEDGSVIGELGDGYQVVEDSALKPGSKDPVEIVLPGAGATAIAVAPASQEYMDMELHPAYKKSFLVSKAAYASRLIVTTSDLVSKGLQSQADSYTQKTKPGDRAVTFTPATHDRVRRISKFSGGVADLSSKTVGQVSKVAQNLGASLSRKKAKDGSSRGFGPDGQPLDTYKPGLLNKSLMAFTTIADGIDQASRNLMTGTSSAATSVVTHKWGAEAGELSKHLGGSVKNVGLVYIDVTGVSRKAIIKAVGKGMVRQLHFPTPLSVMFYEEKALNTGLIYS</sequence>
<dbReference type="InterPro" id="IPR045036">
    <property type="entry name" value="Spartin-like"/>
</dbReference>
<comment type="caution">
    <text evidence="3">The sequence shown here is derived from an EMBL/GenBank/DDBJ whole genome shotgun (WGS) entry which is preliminary data.</text>
</comment>
<evidence type="ECO:0000256" key="1">
    <source>
        <dbReference type="SAM" id="MobiDB-lite"/>
    </source>
</evidence>
<proteinExistence type="predicted"/>
<dbReference type="STRING" id="1141098.A0A1Y2DV43"/>
<feature type="compositionally biased region" description="Low complexity" evidence="1">
    <location>
        <begin position="153"/>
        <end position="169"/>
    </location>
</feature>
<feature type="domain" description="Senescence" evidence="2">
    <location>
        <begin position="270"/>
        <end position="458"/>
    </location>
</feature>
<feature type="region of interest" description="Disordered" evidence="1">
    <location>
        <begin position="354"/>
        <end position="374"/>
    </location>
</feature>
<evidence type="ECO:0000313" key="3">
    <source>
        <dbReference type="EMBL" id="ORY63128.1"/>
    </source>
</evidence>
<dbReference type="Pfam" id="PF06911">
    <property type="entry name" value="Senescence"/>
    <property type="match status" value="1"/>
</dbReference>
<dbReference type="RefSeq" id="XP_040714785.1">
    <property type="nucleotide sequence ID" value="XM_040854255.1"/>
</dbReference>
<evidence type="ECO:0000259" key="2">
    <source>
        <dbReference type="Pfam" id="PF06911"/>
    </source>
</evidence>
<organism evidence="3 4">
    <name type="scientific">Pseudomassariella vexata</name>
    <dbReference type="NCBI Taxonomy" id="1141098"/>
    <lineage>
        <taxon>Eukaryota</taxon>
        <taxon>Fungi</taxon>
        <taxon>Dikarya</taxon>
        <taxon>Ascomycota</taxon>
        <taxon>Pezizomycotina</taxon>
        <taxon>Sordariomycetes</taxon>
        <taxon>Xylariomycetidae</taxon>
        <taxon>Amphisphaeriales</taxon>
        <taxon>Pseudomassariaceae</taxon>
        <taxon>Pseudomassariella</taxon>
    </lineage>
</organism>
<name>A0A1Y2DV43_9PEZI</name>
<dbReference type="InParanoid" id="A0A1Y2DV43"/>
<dbReference type="PANTHER" id="PTHR21068">
    <property type="entry name" value="SPARTIN"/>
    <property type="match status" value="1"/>
</dbReference>
<dbReference type="GeneID" id="63770467"/>
<dbReference type="PANTHER" id="PTHR21068:SF43">
    <property type="entry name" value="SPARTIN"/>
    <property type="match status" value="1"/>
</dbReference>
<feature type="region of interest" description="Disordered" evidence="1">
    <location>
        <begin position="143"/>
        <end position="169"/>
    </location>
</feature>
<dbReference type="EMBL" id="MCFJ01000008">
    <property type="protein sequence ID" value="ORY63128.1"/>
    <property type="molecule type" value="Genomic_DNA"/>
</dbReference>
<reference evidence="3 4" key="1">
    <citation type="submission" date="2016-07" db="EMBL/GenBank/DDBJ databases">
        <title>Pervasive Adenine N6-methylation of Active Genes in Fungi.</title>
        <authorList>
            <consortium name="DOE Joint Genome Institute"/>
            <person name="Mondo S.J."/>
            <person name="Dannebaum R.O."/>
            <person name="Kuo R.C."/>
            <person name="Labutti K."/>
            <person name="Haridas S."/>
            <person name="Kuo A."/>
            <person name="Salamov A."/>
            <person name="Ahrendt S.R."/>
            <person name="Lipzen A."/>
            <person name="Sullivan W."/>
            <person name="Andreopoulos W.B."/>
            <person name="Clum A."/>
            <person name="Lindquist E."/>
            <person name="Daum C."/>
            <person name="Ramamoorthy G.K."/>
            <person name="Gryganskyi A."/>
            <person name="Culley D."/>
            <person name="Magnuson J.K."/>
            <person name="James T.Y."/>
            <person name="O'Malley M.A."/>
            <person name="Stajich J.E."/>
            <person name="Spatafora J.W."/>
            <person name="Visel A."/>
            <person name="Grigoriev I.V."/>
        </authorList>
    </citation>
    <scope>NUCLEOTIDE SEQUENCE [LARGE SCALE GENOMIC DNA]</scope>
    <source>
        <strain evidence="3 4">CBS 129021</strain>
    </source>
</reference>
<evidence type="ECO:0000313" key="4">
    <source>
        <dbReference type="Proteomes" id="UP000193689"/>
    </source>
</evidence>
<dbReference type="Proteomes" id="UP000193689">
    <property type="component" value="Unassembled WGS sequence"/>
</dbReference>
<dbReference type="AlphaFoldDB" id="A0A1Y2DV43"/>
<dbReference type="GO" id="GO:0005886">
    <property type="term" value="C:plasma membrane"/>
    <property type="evidence" value="ECO:0007669"/>
    <property type="project" value="TreeGrafter"/>
</dbReference>
<dbReference type="InterPro" id="IPR009686">
    <property type="entry name" value="Senescence/spartin_C"/>
</dbReference>
<gene>
    <name evidence="3" type="ORF">BCR38DRAFT_222196</name>
</gene>